<protein>
    <submittedName>
        <fullName evidence="2">BTB domain-containing protein</fullName>
    </submittedName>
</protein>
<dbReference type="GO" id="GO:0005829">
    <property type="term" value="C:cytosol"/>
    <property type="evidence" value="ECO:0007669"/>
    <property type="project" value="TreeGrafter"/>
</dbReference>
<dbReference type="Gene3D" id="2.60.120.820">
    <property type="entry name" value="PHR domain"/>
    <property type="match status" value="1"/>
</dbReference>
<dbReference type="PANTHER" id="PTHR45774">
    <property type="entry name" value="BTB/POZ DOMAIN-CONTAINING"/>
    <property type="match status" value="1"/>
</dbReference>
<dbReference type="Pfam" id="PF08005">
    <property type="entry name" value="PHR"/>
    <property type="match status" value="1"/>
</dbReference>
<dbReference type="InterPro" id="IPR012983">
    <property type="entry name" value="PHR"/>
</dbReference>
<dbReference type="AlphaFoldDB" id="A0A699ZA63"/>
<sequence length="197" mass="21973">MLSLGVLDFKYLLELRAEAEYYGLTGLVALIDRYPYGLTRIQRAANLNTEDSWMYEDGQDEVVFTVDRACQLLGVGLCGTQGAYTVELDVYEVEPEEYSNEVCTLQSVAQSFTKTDGQLIRLYLNSPALLQPNKFYMLSALIKGTESFCCEECMDTVIAGGVKVSFQSWESPNGTNEARGQFPELYIRSAAQHPVLA</sequence>
<evidence type="ECO:0000259" key="1">
    <source>
        <dbReference type="Pfam" id="PF08005"/>
    </source>
</evidence>
<organism evidence="2 3">
    <name type="scientific">Haematococcus lacustris</name>
    <name type="common">Green alga</name>
    <name type="synonym">Haematococcus pluvialis</name>
    <dbReference type="NCBI Taxonomy" id="44745"/>
    <lineage>
        <taxon>Eukaryota</taxon>
        <taxon>Viridiplantae</taxon>
        <taxon>Chlorophyta</taxon>
        <taxon>core chlorophytes</taxon>
        <taxon>Chlorophyceae</taxon>
        <taxon>CS clade</taxon>
        <taxon>Chlamydomonadales</taxon>
        <taxon>Haematococcaceae</taxon>
        <taxon>Haematococcus</taxon>
    </lineage>
</organism>
<name>A0A699ZA63_HAELA</name>
<accession>A0A699ZA63</accession>
<comment type="caution">
    <text evidence="2">The sequence shown here is derived from an EMBL/GenBank/DDBJ whole genome shotgun (WGS) entry which is preliminary data.</text>
</comment>
<dbReference type="InterPro" id="IPR038648">
    <property type="entry name" value="PHR_sf"/>
</dbReference>
<evidence type="ECO:0000313" key="3">
    <source>
        <dbReference type="Proteomes" id="UP000485058"/>
    </source>
</evidence>
<dbReference type="PANTHER" id="PTHR45774:SF3">
    <property type="entry name" value="BTB (POZ) DOMAIN-CONTAINING 2B-RELATED"/>
    <property type="match status" value="1"/>
</dbReference>
<evidence type="ECO:0000313" key="2">
    <source>
        <dbReference type="EMBL" id="GFH16008.1"/>
    </source>
</evidence>
<gene>
    <name evidence="2" type="ORF">HaLaN_12352</name>
</gene>
<proteinExistence type="predicted"/>
<feature type="domain" description="PHR" evidence="1">
    <location>
        <begin position="49"/>
        <end position="186"/>
    </location>
</feature>
<dbReference type="EMBL" id="BLLF01000932">
    <property type="protein sequence ID" value="GFH16008.1"/>
    <property type="molecule type" value="Genomic_DNA"/>
</dbReference>
<dbReference type="Proteomes" id="UP000485058">
    <property type="component" value="Unassembled WGS sequence"/>
</dbReference>
<reference evidence="2 3" key="1">
    <citation type="submission" date="2020-02" db="EMBL/GenBank/DDBJ databases">
        <title>Draft genome sequence of Haematococcus lacustris strain NIES-144.</title>
        <authorList>
            <person name="Morimoto D."/>
            <person name="Nakagawa S."/>
            <person name="Yoshida T."/>
            <person name="Sawayama S."/>
        </authorList>
    </citation>
    <scope>NUCLEOTIDE SEQUENCE [LARGE SCALE GENOMIC DNA]</scope>
    <source>
        <strain evidence="2 3">NIES-144</strain>
    </source>
</reference>
<keyword evidence="3" id="KW-1185">Reference proteome</keyword>